<feature type="domain" description="ATP-grasp" evidence="13">
    <location>
        <begin position="123"/>
        <end position="320"/>
    </location>
</feature>
<comment type="pathway">
    <text evidence="2 12">Lipid metabolism; malonyl-CoA biosynthesis; malonyl-CoA from acetyl-CoA: step 1/1.</text>
</comment>
<feature type="domain" description="Biotin carboxylation" evidence="14">
    <location>
        <begin position="4"/>
        <end position="451"/>
    </location>
</feature>
<evidence type="ECO:0000259" key="14">
    <source>
        <dbReference type="PROSITE" id="PS50979"/>
    </source>
</evidence>
<keyword evidence="9" id="KW-0460">Magnesium</keyword>
<keyword evidence="12" id="KW-0444">Lipid biosynthesis</keyword>
<organism evidence="15 16">
    <name type="scientific">Streptomyces iranensis</name>
    <dbReference type="NCBI Taxonomy" id="576784"/>
    <lineage>
        <taxon>Bacteria</taxon>
        <taxon>Bacillati</taxon>
        <taxon>Actinomycetota</taxon>
        <taxon>Actinomycetes</taxon>
        <taxon>Kitasatosporales</taxon>
        <taxon>Streptomycetaceae</taxon>
        <taxon>Streptomyces</taxon>
        <taxon>Streptomyces violaceusniger group</taxon>
    </lineage>
</organism>
<dbReference type="GO" id="GO:0004075">
    <property type="term" value="F:biotin carboxylase activity"/>
    <property type="evidence" value="ECO:0007669"/>
    <property type="project" value="UniProtKB-EC"/>
</dbReference>
<evidence type="ECO:0000256" key="7">
    <source>
        <dbReference type="ARBA" id="ARBA00022741"/>
    </source>
</evidence>
<dbReference type="SUPFAM" id="SSF52440">
    <property type="entry name" value="PreATP-grasp domain"/>
    <property type="match status" value="1"/>
</dbReference>
<accession>A0ABS4MME0</accession>
<dbReference type="PROSITE" id="PS50975">
    <property type="entry name" value="ATP_GRASP"/>
    <property type="match status" value="1"/>
</dbReference>
<evidence type="ECO:0000256" key="11">
    <source>
        <dbReference type="PROSITE-ProRule" id="PRU00409"/>
    </source>
</evidence>
<evidence type="ECO:0000256" key="6">
    <source>
        <dbReference type="ARBA" id="ARBA00022723"/>
    </source>
</evidence>
<dbReference type="InterPro" id="IPR016185">
    <property type="entry name" value="PreATP-grasp_dom_sf"/>
</dbReference>
<dbReference type="EC" id="6.3.4.14" evidence="4 12"/>
<dbReference type="Pfam" id="PF00289">
    <property type="entry name" value="Biotin_carb_N"/>
    <property type="match status" value="1"/>
</dbReference>
<gene>
    <name evidence="15" type="ORF">J2Z30_001881</name>
</gene>
<comment type="catalytic activity">
    <reaction evidence="10 12">
        <text>N(6)-biotinyl-L-lysyl-[protein] + hydrogencarbonate + ATP = N(6)-carboxybiotinyl-L-lysyl-[protein] + ADP + phosphate + H(+)</text>
        <dbReference type="Rhea" id="RHEA:13501"/>
        <dbReference type="Rhea" id="RHEA-COMP:10505"/>
        <dbReference type="Rhea" id="RHEA-COMP:10506"/>
        <dbReference type="ChEBI" id="CHEBI:15378"/>
        <dbReference type="ChEBI" id="CHEBI:17544"/>
        <dbReference type="ChEBI" id="CHEBI:30616"/>
        <dbReference type="ChEBI" id="CHEBI:43474"/>
        <dbReference type="ChEBI" id="CHEBI:83144"/>
        <dbReference type="ChEBI" id="CHEBI:83145"/>
        <dbReference type="ChEBI" id="CHEBI:456216"/>
        <dbReference type="EC" id="6.3.4.14"/>
    </reaction>
</comment>
<comment type="function">
    <text evidence="1 12">This protein is a component of the acetyl coenzyme A carboxylase complex; first, biotin carboxylase catalyzes the carboxylation of the carrier protein and then the transcarboxylase transfers the carboxyl group to form malonyl-CoA.</text>
</comment>
<keyword evidence="5 12" id="KW-0436">Ligase</keyword>
<dbReference type="NCBIfam" id="NF006367">
    <property type="entry name" value="PRK08591.1"/>
    <property type="match status" value="1"/>
</dbReference>
<evidence type="ECO:0000256" key="1">
    <source>
        <dbReference type="ARBA" id="ARBA00003761"/>
    </source>
</evidence>
<comment type="subunit">
    <text evidence="3 12">Acetyl-CoA carboxylase is a heterohexamer of biotin carboxyl carrier protein, biotin carboxylase and the two subunits of carboxyl transferase in a 2:2 complex.</text>
</comment>
<dbReference type="PROSITE" id="PS50979">
    <property type="entry name" value="BC"/>
    <property type="match status" value="1"/>
</dbReference>
<keyword evidence="12" id="KW-0092">Biotin</keyword>
<evidence type="ECO:0000313" key="16">
    <source>
        <dbReference type="Proteomes" id="UP000756710"/>
    </source>
</evidence>
<dbReference type="Proteomes" id="UP000756710">
    <property type="component" value="Unassembled WGS sequence"/>
</dbReference>
<evidence type="ECO:0000256" key="8">
    <source>
        <dbReference type="ARBA" id="ARBA00022840"/>
    </source>
</evidence>
<dbReference type="PANTHER" id="PTHR48095">
    <property type="entry name" value="PYRUVATE CARBOXYLASE SUBUNIT A"/>
    <property type="match status" value="1"/>
</dbReference>
<dbReference type="InterPro" id="IPR005482">
    <property type="entry name" value="Biotin_COase_C"/>
</dbReference>
<dbReference type="Pfam" id="PF02786">
    <property type="entry name" value="CPSase_L_D2"/>
    <property type="match status" value="1"/>
</dbReference>
<evidence type="ECO:0000256" key="3">
    <source>
        <dbReference type="ARBA" id="ARBA00011750"/>
    </source>
</evidence>
<evidence type="ECO:0000256" key="10">
    <source>
        <dbReference type="ARBA" id="ARBA00048600"/>
    </source>
</evidence>
<keyword evidence="6" id="KW-0479">Metal-binding</keyword>
<dbReference type="InterPro" id="IPR005481">
    <property type="entry name" value="BC-like_N"/>
</dbReference>
<dbReference type="SUPFAM" id="SSF56059">
    <property type="entry name" value="Glutathione synthetase ATP-binding domain-like"/>
    <property type="match status" value="1"/>
</dbReference>
<dbReference type="EMBL" id="JAGGLR010000004">
    <property type="protein sequence ID" value="MBP2060879.1"/>
    <property type="molecule type" value="Genomic_DNA"/>
</dbReference>
<dbReference type="SUPFAM" id="SSF51246">
    <property type="entry name" value="Rudiment single hybrid motif"/>
    <property type="match status" value="1"/>
</dbReference>
<evidence type="ECO:0000256" key="2">
    <source>
        <dbReference type="ARBA" id="ARBA00004956"/>
    </source>
</evidence>
<dbReference type="InterPro" id="IPR011761">
    <property type="entry name" value="ATP-grasp"/>
</dbReference>
<dbReference type="Pfam" id="PF02785">
    <property type="entry name" value="Biotin_carb_C"/>
    <property type="match status" value="1"/>
</dbReference>
<dbReference type="GO" id="GO:0003989">
    <property type="term" value="F:acetyl-CoA carboxylase activity"/>
    <property type="evidence" value="ECO:0007669"/>
    <property type="project" value="UniProtKB-EC"/>
</dbReference>
<dbReference type="InterPro" id="IPR011054">
    <property type="entry name" value="Rudment_hybrid_motif"/>
</dbReference>
<dbReference type="InterPro" id="IPR011764">
    <property type="entry name" value="Biotin_carboxylation_dom"/>
</dbReference>
<evidence type="ECO:0000256" key="4">
    <source>
        <dbReference type="ARBA" id="ARBA00013263"/>
    </source>
</evidence>
<keyword evidence="12" id="KW-0275">Fatty acid biosynthesis</keyword>
<evidence type="ECO:0000313" key="15">
    <source>
        <dbReference type="EMBL" id="MBP2060879.1"/>
    </source>
</evidence>
<evidence type="ECO:0000259" key="13">
    <source>
        <dbReference type="PROSITE" id="PS50975"/>
    </source>
</evidence>
<keyword evidence="16" id="KW-1185">Reference proteome</keyword>
<keyword evidence="12" id="KW-0276">Fatty acid metabolism</keyword>
<dbReference type="SMART" id="SM00878">
    <property type="entry name" value="Biotin_carb_C"/>
    <property type="match status" value="1"/>
</dbReference>
<keyword evidence="8 11" id="KW-0067">ATP-binding</keyword>
<proteinExistence type="predicted"/>
<dbReference type="PANTHER" id="PTHR48095:SF2">
    <property type="entry name" value="BIOTIN CARBOXYLASE, CHLOROPLASTIC"/>
    <property type="match status" value="1"/>
</dbReference>
<dbReference type="InterPro" id="IPR051602">
    <property type="entry name" value="ACC_Biotin_Carboxylase"/>
</dbReference>
<reference evidence="15 16" key="1">
    <citation type="submission" date="2021-03" db="EMBL/GenBank/DDBJ databases">
        <title>Genomic Encyclopedia of Type Strains, Phase IV (KMG-IV): sequencing the most valuable type-strain genomes for metagenomic binning, comparative biology and taxonomic classification.</title>
        <authorList>
            <person name="Goeker M."/>
        </authorList>
    </citation>
    <scope>NUCLEOTIDE SEQUENCE [LARGE SCALE GENOMIC DNA]</scope>
    <source>
        <strain evidence="15 16">DSM 41954</strain>
    </source>
</reference>
<dbReference type="Gene3D" id="3.30.470.20">
    <property type="entry name" value="ATP-grasp fold, B domain"/>
    <property type="match status" value="1"/>
</dbReference>
<protein>
    <recommendedName>
        <fullName evidence="4 12">Biotin carboxylase</fullName>
        <ecNumber evidence="4 12">6.3.4.14</ecNumber>
    </recommendedName>
    <alternativeName>
        <fullName evidence="12">Acetyl-coenzyme A carboxylase biotin carboxylase subunit A</fullName>
    </alternativeName>
</protein>
<evidence type="ECO:0000256" key="12">
    <source>
        <dbReference type="RuleBase" id="RU365063"/>
    </source>
</evidence>
<evidence type="ECO:0000256" key="5">
    <source>
        <dbReference type="ARBA" id="ARBA00022598"/>
    </source>
</evidence>
<sequence>MRKVFRKVLIANRGEIAVRIIRACRELGVRSVAVYSTADASSAHVELADEAVRIGPAAARRSYLNIPNVIAAALKTGAEAIHPGYGFLSEDPYFAEICAENGITFIGPPPGVMESAGDKATTRRLMADAGLPLLPGTTEPVASLDDALAATGRIGYPVVVKAVAGGGGRGIAVARSPEALRTAYRQTRAGAQAVFGDSRVYLERYLESARHIEFQLLADGFGNAVHLGERDCSVQRRHQKLIEEGPSSALDEQTRTQMGEAALRGTKSLGYCGAGTMEFLLDDDGRYWFMEMNARIQVEHPVTEAITGVDLVAEQICIAAGCRLQLGQADVQLRGHAVEVRINAEDPDRGFAPTPGTLTEFRTPGGPGVRVDSHCVPGADVSPHYDSMIAKLIVWASDRRAALDRARRALGETTVVGPGIRTTIPFHQRVLDHPAFRSGEVRTDFLPRHLGM</sequence>
<dbReference type="NCBIfam" id="TIGR00514">
    <property type="entry name" value="accC"/>
    <property type="match status" value="1"/>
</dbReference>
<keyword evidence="12" id="KW-0443">Lipid metabolism</keyword>
<dbReference type="InterPro" id="IPR005479">
    <property type="entry name" value="CPAse_ATP-bd"/>
</dbReference>
<evidence type="ECO:0000256" key="9">
    <source>
        <dbReference type="ARBA" id="ARBA00022842"/>
    </source>
</evidence>
<dbReference type="PROSITE" id="PS00867">
    <property type="entry name" value="CPSASE_2"/>
    <property type="match status" value="1"/>
</dbReference>
<name>A0ABS4MME0_9ACTN</name>
<dbReference type="InterPro" id="IPR004549">
    <property type="entry name" value="Acetyl_CoA_COase_biotin_COase"/>
</dbReference>
<keyword evidence="7 11" id="KW-0547">Nucleotide-binding</keyword>
<comment type="caution">
    <text evidence="15">The sequence shown here is derived from an EMBL/GenBank/DDBJ whole genome shotgun (WGS) entry which is preliminary data.</text>
</comment>